<dbReference type="RefSeq" id="WP_042057573.1">
    <property type="nucleotide sequence ID" value="NZ_BAND01000035.1"/>
</dbReference>
<dbReference type="Gene3D" id="2.40.128.50">
    <property type="match status" value="2"/>
</dbReference>
<protein>
    <submittedName>
        <fullName evidence="4">D-aminopeptidase</fullName>
    </submittedName>
</protein>
<dbReference type="NCBIfam" id="NF009622">
    <property type="entry name" value="PRK13128.1"/>
    <property type="match status" value="1"/>
</dbReference>
<dbReference type="AlphaFoldDB" id="A0A023D3Q8"/>
<feature type="domain" description="Beta-lactamase-related" evidence="2">
    <location>
        <begin position="5"/>
        <end position="324"/>
    </location>
</feature>
<gene>
    <name evidence="4" type="ORF">Amme_035_018</name>
</gene>
<feature type="domain" description="D-aminopeptidase" evidence="3">
    <location>
        <begin position="339"/>
        <end position="511"/>
    </location>
</feature>
<dbReference type="SUPFAM" id="SSF50886">
    <property type="entry name" value="D-aminopeptidase, middle and C-terminal domains"/>
    <property type="match status" value="1"/>
</dbReference>
<evidence type="ECO:0000259" key="2">
    <source>
        <dbReference type="Pfam" id="PF00144"/>
    </source>
</evidence>
<dbReference type="Pfam" id="PF07930">
    <property type="entry name" value="DAP_B"/>
    <property type="match status" value="1"/>
</dbReference>
<accession>A0A023D3Q8</accession>
<dbReference type="SUPFAM" id="SSF56601">
    <property type="entry name" value="beta-lactamase/transpeptidase-like"/>
    <property type="match status" value="1"/>
</dbReference>
<evidence type="ECO:0000313" key="4">
    <source>
        <dbReference type="EMBL" id="GAJ28689.1"/>
    </source>
</evidence>
<evidence type="ECO:0000259" key="3">
    <source>
        <dbReference type="Pfam" id="PF07930"/>
    </source>
</evidence>
<organism evidence="4 5">
    <name type="scientific">Acidomonas methanolica NBRC 104435</name>
    <dbReference type="NCBI Taxonomy" id="1231351"/>
    <lineage>
        <taxon>Bacteria</taxon>
        <taxon>Pseudomonadati</taxon>
        <taxon>Pseudomonadota</taxon>
        <taxon>Alphaproteobacteria</taxon>
        <taxon>Acetobacterales</taxon>
        <taxon>Acetobacteraceae</taxon>
        <taxon>Acidomonas</taxon>
    </lineage>
</organism>
<dbReference type="PANTHER" id="PTHR46825:SF8">
    <property type="entry name" value="BETA-LACTAMASE-RELATED"/>
    <property type="match status" value="1"/>
</dbReference>
<keyword evidence="1 4" id="KW-0645">Protease</keyword>
<keyword evidence="1 4" id="KW-0031">Aminopeptidase</keyword>
<keyword evidence="5" id="KW-1185">Reference proteome</keyword>
<dbReference type="InterPro" id="IPR012856">
    <property type="entry name" value="DAP_B_dom"/>
</dbReference>
<sequence>MTALDAALASLPERYPGPGGAAAVIHEGHVIEARCWGYANAETRRPFTRGTLFRMCSITKQFTCTLLLDALDDPAVLDPLIAARLPLLREPPPTTLHLAHNQSGLRDYWGVAMLHGAPAESAFGDVEARRVIAGTRTLQFRPGTSYSYVNQNFRLISDALEEKLGRSFGELLRARIFDRFGMATAFLAAETRAMPDSTEGYEGSEATGFRPAVNNVYWTGDAGLGASLDDMIAWEQAIDAQRDDPEGFYNRLSAPTVFAEGAPAPYGFGLVHSRLFEREATSHGGALRGWRSHRLHIPSERLSVVVLFNHMSEAHSAALKLAAAFLDASRPAVAPSPAESRLTGTFLEEETGLAVRVTRGARGVSVSYLYGAETLEEIGPDEAGRDATRLTLADGVVRMHRPQENRTSLLRRLPDAPNARDIAGVYRCAELEADLAVTDAGGALYGGFSGMLGLGRMERLQPLGGDVWLLPCLRALDHSPPGHWTLAFNRDASGVVTGARVGCWIARNLLFERSP</sequence>
<evidence type="ECO:0000256" key="1">
    <source>
        <dbReference type="ARBA" id="ARBA00022438"/>
    </source>
</evidence>
<dbReference type="InterPro" id="IPR027279">
    <property type="entry name" value="D_amino_pept/lipop_sf"/>
</dbReference>
<proteinExistence type="predicted"/>
<evidence type="ECO:0000313" key="5">
    <source>
        <dbReference type="Proteomes" id="UP000019760"/>
    </source>
</evidence>
<dbReference type="GO" id="GO:0004177">
    <property type="term" value="F:aminopeptidase activity"/>
    <property type="evidence" value="ECO:0007669"/>
    <property type="project" value="UniProtKB-KW"/>
</dbReference>
<dbReference type="Proteomes" id="UP000019760">
    <property type="component" value="Unassembled WGS sequence"/>
</dbReference>
<dbReference type="PANTHER" id="PTHR46825">
    <property type="entry name" value="D-ALANYL-D-ALANINE-CARBOXYPEPTIDASE/ENDOPEPTIDASE AMPH"/>
    <property type="match status" value="1"/>
</dbReference>
<dbReference type="InterPro" id="IPR001466">
    <property type="entry name" value="Beta-lactam-related"/>
</dbReference>
<dbReference type="Pfam" id="PF00144">
    <property type="entry name" value="Beta-lactamase"/>
    <property type="match status" value="1"/>
</dbReference>
<reference evidence="5" key="1">
    <citation type="journal article" date="2014" name="FEMS Microbiol. Lett.">
        <title>Draft Genomic DNA Sequence of the Facultatively Methylotrophic Bacterium Acidomonas methanolica type strain MB58.</title>
        <authorList>
            <person name="Higashiura N."/>
            <person name="Hadano H."/>
            <person name="Hirakawa H."/>
            <person name="Matsutani M."/>
            <person name="Takabe S."/>
            <person name="Matsushita K."/>
            <person name="Azuma Y."/>
        </authorList>
    </citation>
    <scope>NUCLEOTIDE SEQUENCE [LARGE SCALE GENOMIC DNA]</scope>
    <source>
        <strain evidence="5">MB58</strain>
    </source>
</reference>
<name>A0A023D3Q8_ACIMT</name>
<dbReference type="OrthoDB" id="7791015at2"/>
<dbReference type="EMBL" id="BAND01000035">
    <property type="protein sequence ID" value="GAJ28689.1"/>
    <property type="molecule type" value="Genomic_DNA"/>
</dbReference>
<comment type="caution">
    <text evidence="4">The sequence shown here is derived from an EMBL/GenBank/DDBJ whole genome shotgun (WGS) entry which is preliminary data.</text>
</comment>
<dbReference type="Gene3D" id="3.40.710.10">
    <property type="entry name" value="DD-peptidase/beta-lactamase superfamily"/>
    <property type="match status" value="1"/>
</dbReference>
<reference evidence="4 5" key="2">
    <citation type="journal article" date="2014" name="FEMS Microbiol. Lett.">
        <title>Draft genomic DNA sequence of the facultatively methylotrophic bacterium Acidomonas methanolica type strain MB58.</title>
        <authorList>
            <person name="Higashiura N."/>
            <person name="Hadano H."/>
            <person name="Hirakawa H."/>
            <person name="Matsutani M."/>
            <person name="Takabe S."/>
            <person name="Matsushita K."/>
            <person name="Azuma Y."/>
        </authorList>
    </citation>
    <scope>NUCLEOTIDE SEQUENCE [LARGE SCALE GENOMIC DNA]</scope>
    <source>
        <strain evidence="4 5">MB58</strain>
    </source>
</reference>
<dbReference type="InterPro" id="IPR050491">
    <property type="entry name" value="AmpC-like"/>
</dbReference>
<keyword evidence="1 4" id="KW-0378">Hydrolase</keyword>
<dbReference type="InterPro" id="IPR012338">
    <property type="entry name" value="Beta-lactam/transpept-like"/>
</dbReference>